<dbReference type="RefSeq" id="XP_065651969.1">
    <property type="nucleotide sequence ID" value="XM_065795897.1"/>
</dbReference>
<evidence type="ECO:0000313" key="4">
    <source>
        <dbReference type="Proteomes" id="UP001652625"/>
    </source>
</evidence>
<dbReference type="InterPro" id="IPR027417">
    <property type="entry name" value="P-loop_NTPase"/>
</dbReference>
<dbReference type="InterPro" id="IPR004821">
    <property type="entry name" value="Cyt_trans-like"/>
</dbReference>
<name>A0ABM4BS54_HYDVU</name>
<dbReference type="SUPFAM" id="SSF52374">
    <property type="entry name" value="Nucleotidylyl transferase"/>
    <property type="match status" value="1"/>
</dbReference>
<dbReference type="CDD" id="cd02022">
    <property type="entry name" value="DPCK"/>
    <property type="match status" value="1"/>
</dbReference>
<sequence>MTNGLLILNGVTTKQHIYTCLKEASKYVQNNMYVEFLSCGLPIKSKKKLDILNCVYNRPIDICKGVNVHVLLSQAGTLFSKNLQVCVASENLKLLHKDFEINVQKKYLFEDSVVRFINHPIDEFDVDGTDLLYYDNVVIGGTFDRIHDGHKLLISTALFYAQKKLVVGVSDGVLLQKKVLKELIEPIEARIKNVIELIETYKPEIQHKVVPLYDSCGPSGTDSDLQALVVSAETLNGAAIVNSQRTTNGLNKLDVISIDIVSENVFDLAKIVNDEQKLSASSERMRLLGTLRRPPNCVSHETQSKNPYVIGVTGGIASGKSAVVKRLEGLGAFTINCDKLGHAAYLPGENAYTVIVEHFGHEILNDDQTINRKKLAEIVFSDAEELNVLNNIVWPEIRKMLKNIISEQRGKHKVVVFEGAILFEAGWDKDANEVWCCFLPNEEAIRRIQVRNGLSVDQAKSRVQSQIPNEERIEKSHVLLSTLWEEEFTQRQCEKAWSLLKQRIPKNCNTPGL</sequence>
<dbReference type="GeneID" id="100209839"/>
<dbReference type="PANTHER" id="PTHR10695">
    <property type="entry name" value="DEPHOSPHO-COA KINASE-RELATED"/>
    <property type="match status" value="1"/>
</dbReference>
<dbReference type="InterPro" id="IPR014729">
    <property type="entry name" value="Rossmann-like_a/b/a_fold"/>
</dbReference>
<keyword evidence="4" id="KW-1185">Reference proteome</keyword>
<dbReference type="Gene3D" id="3.40.50.300">
    <property type="entry name" value="P-loop containing nucleotide triphosphate hydrolases"/>
    <property type="match status" value="1"/>
</dbReference>
<evidence type="ECO:0000313" key="5">
    <source>
        <dbReference type="RefSeq" id="XP_065651969.1"/>
    </source>
</evidence>
<dbReference type="PROSITE" id="PS51219">
    <property type="entry name" value="DPCK"/>
    <property type="match status" value="1"/>
</dbReference>
<reference evidence="5" key="1">
    <citation type="submission" date="2025-08" db="UniProtKB">
        <authorList>
            <consortium name="RefSeq"/>
        </authorList>
    </citation>
    <scope>IDENTIFICATION</scope>
</reference>
<dbReference type="SUPFAM" id="SSF52540">
    <property type="entry name" value="P-loop containing nucleoside triphosphate hydrolases"/>
    <property type="match status" value="1"/>
</dbReference>
<dbReference type="Proteomes" id="UP001652625">
    <property type="component" value="Chromosome 04"/>
</dbReference>
<dbReference type="PANTHER" id="PTHR10695:SF46">
    <property type="entry name" value="BIFUNCTIONAL COENZYME A SYNTHASE-RELATED"/>
    <property type="match status" value="1"/>
</dbReference>
<organism evidence="4 5">
    <name type="scientific">Hydra vulgaris</name>
    <name type="common">Hydra</name>
    <name type="synonym">Hydra attenuata</name>
    <dbReference type="NCBI Taxonomy" id="6087"/>
    <lineage>
        <taxon>Eukaryota</taxon>
        <taxon>Metazoa</taxon>
        <taxon>Cnidaria</taxon>
        <taxon>Hydrozoa</taxon>
        <taxon>Hydroidolina</taxon>
        <taxon>Anthoathecata</taxon>
        <taxon>Aplanulata</taxon>
        <taxon>Hydridae</taxon>
        <taxon>Hydra</taxon>
    </lineage>
</organism>
<keyword evidence="2" id="KW-0067">ATP-binding</keyword>
<dbReference type="HAMAP" id="MF_00376">
    <property type="entry name" value="Dephospho_CoA_kinase"/>
    <property type="match status" value="1"/>
</dbReference>
<dbReference type="Pfam" id="PF01121">
    <property type="entry name" value="CoaE"/>
    <property type="match status" value="1"/>
</dbReference>
<dbReference type="Gene3D" id="3.40.50.620">
    <property type="entry name" value="HUPs"/>
    <property type="match status" value="1"/>
</dbReference>
<feature type="domain" description="Cytidyltransferase-like" evidence="3">
    <location>
        <begin position="138"/>
        <end position="277"/>
    </location>
</feature>
<evidence type="ECO:0000259" key="3">
    <source>
        <dbReference type="Pfam" id="PF01467"/>
    </source>
</evidence>
<accession>A0ABM4BS54</accession>
<dbReference type="InterPro" id="IPR001977">
    <property type="entry name" value="Depp_CoAkinase"/>
</dbReference>
<gene>
    <name evidence="5" type="primary">LOC100209839</name>
</gene>
<protein>
    <submittedName>
        <fullName evidence="5">Bifunctional coenzyme A synthase</fullName>
    </submittedName>
</protein>
<dbReference type="CDD" id="cd02164">
    <property type="entry name" value="PPAT_CoAS"/>
    <property type="match status" value="1"/>
</dbReference>
<proteinExistence type="inferred from homology"/>
<dbReference type="Pfam" id="PF01467">
    <property type="entry name" value="CTP_transf_like"/>
    <property type="match status" value="1"/>
</dbReference>
<keyword evidence="1" id="KW-0547">Nucleotide-binding</keyword>
<evidence type="ECO:0000256" key="1">
    <source>
        <dbReference type="ARBA" id="ARBA00022741"/>
    </source>
</evidence>
<evidence type="ECO:0000256" key="2">
    <source>
        <dbReference type="ARBA" id="ARBA00022840"/>
    </source>
</evidence>
<dbReference type="NCBIfam" id="TIGR00152">
    <property type="entry name" value="dephospho-CoA kinase"/>
    <property type="match status" value="1"/>
</dbReference>